<feature type="compositionally biased region" description="Basic and acidic residues" evidence="1">
    <location>
        <begin position="73"/>
        <end position="94"/>
    </location>
</feature>
<sequence>MFTKITAMSCFGFWKAKKTPPHIKQQRRQEKQREGDRLRQTEPNGLLEIAAGERKGLQRLQRRRSFTAADPGRFYKEGGHWTKNEDGHDHEGTGGRRVGATQAEET</sequence>
<organism evidence="2 3">
    <name type="scientific">Extremus antarcticus</name>
    <dbReference type="NCBI Taxonomy" id="702011"/>
    <lineage>
        <taxon>Eukaryota</taxon>
        <taxon>Fungi</taxon>
        <taxon>Dikarya</taxon>
        <taxon>Ascomycota</taxon>
        <taxon>Pezizomycotina</taxon>
        <taxon>Dothideomycetes</taxon>
        <taxon>Dothideomycetidae</taxon>
        <taxon>Mycosphaerellales</taxon>
        <taxon>Extremaceae</taxon>
        <taxon>Extremus</taxon>
    </lineage>
</organism>
<evidence type="ECO:0000313" key="2">
    <source>
        <dbReference type="EMBL" id="KAK3050203.1"/>
    </source>
</evidence>
<dbReference type="AlphaFoldDB" id="A0AAJ0G672"/>
<protein>
    <submittedName>
        <fullName evidence="2">Uncharacterized protein</fullName>
    </submittedName>
</protein>
<name>A0AAJ0G672_9PEZI</name>
<accession>A0AAJ0G672</accession>
<gene>
    <name evidence="2" type="ORF">LTR09_008592</name>
</gene>
<dbReference type="EMBL" id="JAWDJX010000034">
    <property type="protein sequence ID" value="KAK3050203.1"/>
    <property type="molecule type" value="Genomic_DNA"/>
</dbReference>
<feature type="compositionally biased region" description="Basic and acidic residues" evidence="1">
    <location>
        <begin position="27"/>
        <end position="40"/>
    </location>
</feature>
<evidence type="ECO:0000313" key="3">
    <source>
        <dbReference type="Proteomes" id="UP001271007"/>
    </source>
</evidence>
<feature type="region of interest" description="Disordered" evidence="1">
    <location>
        <begin position="16"/>
        <end position="106"/>
    </location>
</feature>
<evidence type="ECO:0000256" key="1">
    <source>
        <dbReference type="SAM" id="MobiDB-lite"/>
    </source>
</evidence>
<reference evidence="2" key="1">
    <citation type="submission" date="2023-04" db="EMBL/GenBank/DDBJ databases">
        <title>Black Yeasts Isolated from many extreme environments.</title>
        <authorList>
            <person name="Coleine C."/>
            <person name="Stajich J.E."/>
            <person name="Selbmann L."/>
        </authorList>
    </citation>
    <scope>NUCLEOTIDE SEQUENCE</scope>
    <source>
        <strain evidence="2">CCFEE 5312</strain>
    </source>
</reference>
<feature type="compositionally biased region" description="Basic residues" evidence="1">
    <location>
        <begin position="16"/>
        <end position="26"/>
    </location>
</feature>
<keyword evidence="3" id="KW-1185">Reference proteome</keyword>
<proteinExistence type="predicted"/>
<dbReference type="Proteomes" id="UP001271007">
    <property type="component" value="Unassembled WGS sequence"/>
</dbReference>
<comment type="caution">
    <text evidence="2">The sequence shown here is derived from an EMBL/GenBank/DDBJ whole genome shotgun (WGS) entry which is preliminary data.</text>
</comment>